<dbReference type="Gene3D" id="3.40.630.30">
    <property type="match status" value="1"/>
</dbReference>
<evidence type="ECO:0000313" key="5">
    <source>
        <dbReference type="Proteomes" id="UP000646911"/>
    </source>
</evidence>
<organism evidence="4 5">
    <name type="scientific">Undibacterium umbellatum</name>
    <dbReference type="NCBI Taxonomy" id="2762300"/>
    <lineage>
        <taxon>Bacteria</taxon>
        <taxon>Pseudomonadati</taxon>
        <taxon>Pseudomonadota</taxon>
        <taxon>Betaproteobacteria</taxon>
        <taxon>Burkholderiales</taxon>
        <taxon>Oxalobacteraceae</taxon>
        <taxon>Undibacterium</taxon>
    </lineage>
</organism>
<keyword evidence="1" id="KW-0808">Transferase</keyword>
<dbReference type="PROSITE" id="PS51186">
    <property type="entry name" value="GNAT"/>
    <property type="match status" value="1"/>
</dbReference>
<dbReference type="EMBL" id="JACOFX010000006">
    <property type="protein sequence ID" value="MBC3908616.1"/>
    <property type="molecule type" value="Genomic_DNA"/>
</dbReference>
<sequence length="159" mass="17372">MSAKAAPATFSVRPALAADATGLLQQMRELAAFEGYLAEFRVTIDDLLTRGLGHEPAQFHALLAESADGVLLGYAVLVETPFTFDLQADCRLKELYVSPAARSMGVGKALMNAVLAHARLRGCGRLKWDVLPDNENARQFYRNLGGQPDINWEAWILAL</sequence>
<gene>
    <name evidence="4" type="ORF">H8L47_13715</name>
</gene>
<reference evidence="4 5" key="1">
    <citation type="submission" date="2020-08" db="EMBL/GenBank/DDBJ databases">
        <title>Novel species isolated from subtropical streams in China.</title>
        <authorList>
            <person name="Lu H."/>
        </authorList>
    </citation>
    <scope>NUCLEOTIDE SEQUENCE [LARGE SCALE GENOMIC DNA]</scope>
    <source>
        <strain evidence="4 5">NL8W</strain>
    </source>
</reference>
<keyword evidence="5" id="KW-1185">Reference proteome</keyword>
<dbReference type="Pfam" id="PF00583">
    <property type="entry name" value="Acetyltransf_1"/>
    <property type="match status" value="1"/>
</dbReference>
<dbReference type="CDD" id="cd04301">
    <property type="entry name" value="NAT_SF"/>
    <property type="match status" value="1"/>
</dbReference>
<evidence type="ECO:0000259" key="3">
    <source>
        <dbReference type="PROSITE" id="PS51186"/>
    </source>
</evidence>
<dbReference type="SUPFAM" id="SSF55729">
    <property type="entry name" value="Acyl-CoA N-acyltransferases (Nat)"/>
    <property type="match status" value="1"/>
</dbReference>
<comment type="caution">
    <text evidence="4">The sequence shown here is derived from an EMBL/GenBank/DDBJ whole genome shotgun (WGS) entry which is preliminary data.</text>
</comment>
<protein>
    <submittedName>
        <fullName evidence="4">GNAT family N-acetyltransferase</fullName>
    </submittedName>
</protein>
<dbReference type="PANTHER" id="PTHR10545">
    <property type="entry name" value="DIAMINE N-ACETYLTRANSFERASE"/>
    <property type="match status" value="1"/>
</dbReference>
<feature type="domain" description="N-acetyltransferase" evidence="3">
    <location>
        <begin position="10"/>
        <end position="159"/>
    </location>
</feature>
<proteinExistence type="predicted"/>
<dbReference type="PANTHER" id="PTHR10545:SF29">
    <property type="entry name" value="GH14572P-RELATED"/>
    <property type="match status" value="1"/>
</dbReference>
<accession>A0ABR6ZA30</accession>
<evidence type="ECO:0000256" key="2">
    <source>
        <dbReference type="ARBA" id="ARBA00023315"/>
    </source>
</evidence>
<dbReference type="RefSeq" id="WP_186954170.1">
    <property type="nucleotide sequence ID" value="NZ_JACOFX010000006.1"/>
</dbReference>
<name>A0ABR6ZA30_9BURK</name>
<dbReference type="InterPro" id="IPR016181">
    <property type="entry name" value="Acyl_CoA_acyltransferase"/>
</dbReference>
<evidence type="ECO:0000313" key="4">
    <source>
        <dbReference type="EMBL" id="MBC3908616.1"/>
    </source>
</evidence>
<dbReference type="InterPro" id="IPR051016">
    <property type="entry name" value="Diverse_Substrate_AcTransf"/>
</dbReference>
<dbReference type="InterPro" id="IPR000182">
    <property type="entry name" value="GNAT_dom"/>
</dbReference>
<evidence type="ECO:0000256" key="1">
    <source>
        <dbReference type="ARBA" id="ARBA00022679"/>
    </source>
</evidence>
<keyword evidence="2" id="KW-0012">Acyltransferase</keyword>
<dbReference type="Proteomes" id="UP000646911">
    <property type="component" value="Unassembled WGS sequence"/>
</dbReference>